<protein>
    <submittedName>
        <fullName evidence="2">Uncharacterized protein</fullName>
    </submittedName>
</protein>
<dbReference type="Proteomes" id="UP000009138">
    <property type="component" value="Unassembled WGS sequence"/>
</dbReference>
<name>I1BI66_RHIO9</name>
<accession>I1BI66</accession>
<organism evidence="2 3">
    <name type="scientific">Rhizopus delemar (strain RA 99-880 / ATCC MYA-4621 / FGSC 9543 / NRRL 43880)</name>
    <name type="common">Mucormycosis agent</name>
    <name type="synonym">Rhizopus arrhizus var. delemar</name>
    <dbReference type="NCBI Taxonomy" id="246409"/>
    <lineage>
        <taxon>Eukaryota</taxon>
        <taxon>Fungi</taxon>
        <taxon>Fungi incertae sedis</taxon>
        <taxon>Mucoromycota</taxon>
        <taxon>Mucoromycotina</taxon>
        <taxon>Mucoromycetes</taxon>
        <taxon>Mucorales</taxon>
        <taxon>Mucorineae</taxon>
        <taxon>Rhizopodaceae</taxon>
        <taxon>Rhizopus</taxon>
    </lineage>
</organism>
<dbReference type="VEuPathDB" id="FungiDB:RO3G_00600"/>
<dbReference type="EMBL" id="CH476732">
    <property type="protein sequence ID" value="EIE75896.1"/>
    <property type="molecule type" value="Genomic_DNA"/>
</dbReference>
<dbReference type="AlphaFoldDB" id="I1BI66"/>
<keyword evidence="3" id="KW-1185">Reference proteome</keyword>
<evidence type="ECO:0000256" key="1">
    <source>
        <dbReference type="SAM" id="MobiDB-lite"/>
    </source>
</evidence>
<dbReference type="RefSeq" id="XP_067511292.1">
    <property type="nucleotide sequence ID" value="XM_067655191.1"/>
</dbReference>
<gene>
    <name evidence="2" type="ORF">RO3G_00600</name>
</gene>
<dbReference type="GeneID" id="93607572"/>
<evidence type="ECO:0000313" key="2">
    <source>
        <dbReference type="EMBL" id="EIE75896.1"/>
    </source>
</evidence>
<reference evidence="2 3" key="1">
    <citation type="journal article" date="2009" name="PLoS Genet.">
        <title>Genomic analysis of the basal lineage fungus Rhizopus oryzae reveals a whole-genome duplication.</title>
        <authorList>
            <person name="Ma L.-J."/>
            <person name="Ibrahim A.S."/>
            <person name="Skory C."/>
            <person name="Grabherr M.G."/>
            <person name="Burger G."/>
            <person name="Butler M."/>
            <person name="Elias M."/>
            <person name="Idnurm A."/>
            <person name="Lang B.F."/>
            <person name="Sone T."/>
            <person name="Abe A."/>
            <person name="Calvo S.E."/>
            <person name="Corrochano L.M."/>
            <person name="Engels R."/>
            <person name="Fu J."/>
            <person name="Hansberg W."/>
            <person name="Kim J.-M."/>
            <person name="Kodira C.D."/>
            <person name="Koehrsen M.J."/>
            <person name="Liu B."/>
            <person name="Miranda-Saavedra D."/>
            <person name="O'Leary S."/>
            <person name="Ortiz-Castellanos L."/>
            <person name="Poulter R."/>
            <person name="Rodriguez-Romero J."/>
            <person name="Ruiz-Herrera J."/>
            <person name="Shen Y.-Q."/>
            <person name="Zeng Q."/>
            <person name="Galagan J."/>
            <person name="Birren B.W."/>
            <person name="Cuomo C.A."/>
            <person name="Wickes B.L."/>
        </authorList>
    </citation>
    <scope>NUCLEOTIDE SEQUENCE [LARGE SCALE GENOMIC DNA]</scope>
    <source>
        <strain evidence="3">RA 99-880 / ATCC MYA-4621 / FGSC 9543 / NRRL 43880</strain>
    </source>
</reference>
<feature type="region of interest" description="Disordered" evidence="1">
    <location>
        <begin position="1"/>
        <end position="20"/>
    </location>
</feature>
<proteinExistence type="predicted"/>
<dbReference type="InParanoid" id="I1BI66"/>
<sequence>MSRRAAGPINDSSNARKKARVSLSIAGSSCTVAPPLSSPALVPVSSNFATPRLESSVDTEVIEASSDFTPEIVATQIQQLSQLLQQQQQQQQQQQRDSEAEVDHTKKECSSYLAEYYRDYVVGRRSEFDLDVTFAHKNNRKVKALLCEEVRKHRRFDLLTTSQKLSNRRSVYMANPSAFDARFPFAGKILTVDWTSDEENGPEDENGRTFVVKRPSFRSNEVVQFHEELQKRYKESMKKKGAPPTIKRIIENVEVEFPNKLDDADFPSWAFSSPALGFPTSVSASSSFAAANPMQ</sequence>
<evidence type="ECO:0000313" key="3">
    <source>
        <dbReference type="Proteomes" id="UP000009138"/>
    </source>
</evidence>